<protein>
    <submittedName>
        <fullName evidence="1">Uncharacterized protein</fullName>
    </submittedName>
</protein>
<name>A0A1H5HQ37_9MICC</name>
<accession>A0A1H5HQ37</accession>
<proteinExistence type="predicted"/>
<dbReference type="Proteomes" id="UP000182725">
    <property type="component" value="Unassembled WGS sequence"/>
</dbReference>
<dbReference type="EMBL" id="FNTV01000001">
    <property type="protein sequence ID" value="SEE29975.1"/>
    <property type="molecule type" value="Genomic_DNA"/>
</dbReference>
<evidence type="ECO:0000313" key="2">
    <source>
        <dbReference type="Proteomes" id="UP000182725"/>
    </source>
</evidence>
<gene>
    <name evidence="1" type="ORF">SAMN04489740_1076</name>
</gene>
<dbReference type="AlphaFoldDB" id="A0A1H5HQ37"/>
<organism evidence="1 2">
    <name type="scientific">Arthrobacter alpinus</name>
    <dbReference type="NCBI Taxonomy" id="656366"/>
    <lineage>
        <taxon>Bacteria</taxon>
        <taxon>Bacillati</taxon>
        <taxon>Actinomycetota</taxon>
        <taxon>Actinomycetes</taxon>
        <taxon>Micrococcales</taxon>
        <taxon>Micrococcaceae</taxon>
        <taxon>Arthrobacter</taxon>
    </lineage>
</organism>
<evidence type="ECO:0000313" key="1">
    <source>
        <dbReference type="EMBL" id="SEE29975.1"/>
    </source>
</evidence>
<reference evidence="1 2" key="1">
    <citation type="submission" date="2016-10" db="EMBL/GenBank/DDBJ databases">
        <authorList>
            <person name="de Groot N.N."/>
        </authorList>
    </citation>
    <scope>NUCLEOTIDE SEQUENCE [LARGE SCALE GENOMIC DNA]</scope>
    <source>
        <strain evidence="1 2">DSM 22274</strain>
    </source>
</reference>
<sequence length="38" mass="3998">MVITTAAPAVRWAGTCDSTYLTKLMTLLAKQGAGGMMH</sequence>